<organism evidence="1 2">
    <name type="scientific">Trifolium medium</name>
    <dbReference type="NCBI Taxonomy" id="97028"/>
    <lineage>
        <taxon>Eukaryota</taxon>
        <taxon>Viridiplantae</taxon>
        <taxon>Streptophyta</taxon>
        <taxon>Embryophyta</taxon>
        <taxon>Tracheophyta</taxon>
        <taxon>Spermatophyta</taxon>
        <taxon>Magnoliopsida</taxon>
        <taxon>eudicotyledons</taxon>
        <taxon>Gunneridae</taxon>
        <taxon>Pentapetalae</taxon>
        <taxon>rosids</taxon>
        <taxon>fabids</taxon>
        <taxon>Fabales</taxon>
        <taxon>Fabaceae</taxon>
        <taxon>Papilionoideae</taxon>
        <taxon>50 kb inversion clade</taxon>
        <taxon>NPAAA clade</taxon>
        <taxon>Hologalegina</taxon>
        <taxon>IRL clade</taxon>
        <taxon>Trifolieae</taxon>
        <taxon>Trifolium</taxon>
    </lineage>
</organism>
<protein>
    <submittedName>
        <fullName evidence="1">Uncharacterized protein</fullName>
    </submittedName>
</protein>
<evidence type="ECO:0000313" key="1">
    <source>
        <dbReference type="EMBL" id="MCI95090.1"/>
    </source>
</evidence>
<keyword evidence="2" id="KW-1185">Reference proteome</keyword>
<proteinExistence type="predicted"/>
<comment type="caution">
    <text evidence="1">The sequence shown here is derived from an EMBL/GenBank/DDBJ whole genome shotgun (WGS) entry which is preliminary data.</text>
</comment>
<dbReference type="AlphaFoldDB" id="A0A392W8R7"/>
<accession>A0A392W8R7</accession>
<evidence type="ECO:0000313" key="2">
    <source>
        <dbReference type="Proteomes" id="UP000265520"/>
    </source>
</evidence>
<sequence>FCHLRVAQGMVARCAIILSRFGVASINCAARR</sequence>
<dbReference type="EMBL" id="LXQA011375527">
    <property type="protein sequence ID" value="MCI95090.1"/>
    <property type="molecule type" value="Genomic_DNA"/>
</dbReference>
<name>A0A392W8R7_9FABA</name>
<feature type="non-terminal residue" evidence="1">
    <location>
        <position position="1"/>
    </location>
</feature>
<reference evidence="1 2" key="1">
    <citation type="journal article" date="2018" name="Front. Plant Sci.">
        <title>Red Clover (Trifolium pratense) and Zigzag Clover (T. medium) - A Picture of Genomic Similarities and Differences.</title>
        <authorList>
            <person name="Dluhosova J."/>
            <person name="Istvanek J."/>
            <person name="Nedelnik J."/>
            <person name="Repkova J."/>
        </authorList>
    </citation>
    <scope>NUCLEOTIDE SEQUENCE [LARGE SCALE GENOMIC DNA]</scope>
    <source>
        <strain evidence="2">cv. 10/8</strain>
        <tissue evidence="1">Leaf</tissue>
    </source>
</reference>
<dbReference type="Proteomes" id="UP000265520">
    <property type="component" value="Unassembled WGS sequence"/>
</dbReference>